<dbReference type="PANTHER" id="PTHR21192:SF2">
    <property type="entry name" value="NADH DEHYDROGENASE [UBIQUINONE] 1 ALPHA SUBCOMPLEX ASSEMBLY FACTOR 3"/>
    <property type="match status" value="1"/>
</dbReference>
<reference evidence="2" key="1">
    <citation type="journal article" date="2019" name="Int. J. Syst. Evol. Microbiol.">
        <title>The Global Catalogue of Microorganisms (GCM) 10K type strain sequencing project: providing services to taxonomists for standard genome sequencing and annotation.</title>
        <authorList>
            <consortium name="The Broad Institute Genomics Platform"/>
            <consortium name="The Broad Institute Genome Sequencing Center for Infectious Disease"/>
            <person name="Wu L."/>
            <person name="Ma J."/>
        </authorList>
    </citation>
    <scope>NUCLEOTIDE SEQUENCE [LARGE SCALE GENOMIC DNA]</scope>
    <source>
        <strain evidence="2">KCTC 23701</strain>
    </source>
</reference>
<dbReference type="EMBL" id="BMYO01000007">
    <property type="protein sequence ID" value="GHD65998.1"/>
    <property type="molecule type" value="Genomic_DNA"/>
</dbReference>
<evidence type="ECO:0000313" key="1">
    <source>
        <dbReference type="EMBL" id="GHD65998.1"/>
    </source>
</evidence>
<dbReference type="InterPro" id="IPR036748">
    <property type="entry name" value="MTH938-like_sf"/>
</dbReference>
<comment type="caution">
    <text evidence="1">The sequence shown here is derived from an EMBL/GenBank/DDBJ whole genome shotgun (WGS) entry which is preliminary data.</text>
</comment>
<evidence type="ECO:0000313" key="2">
    <source>
        <dbReference type="Proteomes" id="UP000604737"/>
    </source>
</evidence>
<dbReference type="PANTHER" id="PTHR21192">
    <property type="entry name" value="NUCLEAR PROTEIN E3-3"/>
    <property type="match status" value="1"/>
</dbReference>
<protein>
    <recommendedName>
        <fullName evidence="3">Mth938-like domain-containing protein</fullName>
    </recommendedName>
</protein>
<gene>
    <name evidence="1" type="ORF">GCM10007350_27480</name>
</gene>
<dbReference type="RefSeq" id="WP_189461468.1">
    <property type="nucleotide sequence ID" value="NZ_BMYO01000007.1"/>
</dbReference>
<keyword evidence="2" id="KW-1185">Reference proteome</keyword>
<dbReference type="CDD" id="cd05560">
    <property type="entry name" value="Xcc1710_like"/>
    <property type="match status" value="1"/>
</dbReference>
<accession>A0ABQ3H3S3</accession>
<name>A0ABQ3H3S3_9NEIS</name>
<evidence type="ECO:0008006" key="3">
    <source>
        <dbReference type="Google" id="ProtNLM"/>
    </source>
</evidence>
<dbReference type="InterPro" id="IPR007523">
    <property type="entry name" value="NDUFAF3/AAMDC"/>
</dbReference>
<dbReference type="Pfam" id="PF04430">
    <property type="entry name" value="DUF498"/>
    <property type="match status" value="1"/>
</dbReference>
<organism evidence="1 2">
    <name type="scientific">Jeongeupia chitinilytica</name>
    <dbReference type="NCBI Taxonomy" id="1041641"/>
    <lineage>
        <taxon>Bacteria</taxon>
        <taxon>Pseudomonadati</taxon>
        <taxon>Pseudomonadota</taxon>
        <taxon>Betaproteobacteria</taxon>
        <taxon>Neisseriales</taxon>
        <taxon>Chitinibacteraceae</taxon>
        <taxon>Jeongeupia</taxon>
    </lineage>
</organism>
<dbReference type="Gene3D" id="3.40.1230.10">
    <property type="entry name" value="MTH938-like"/>
    <property type="match status" value="1"/>
</dbReference>
<dbReference type="SUPFAM" id="SSF64076">
    <property type="entry name" value="MTH938-like"/>
    <property type="match status" value="1"/>
</dbReference>
<sequence>MKLHHTVTEHLNQFASYGEGFVKVNDVRYEGSLIVTPEEIREWRPADFEALTPDDFAVLLELRPELVLFGTGSTLRFPHPRLTAALAAARVGFDAMDTGAMCRTFNILTAESRRVVAVVLGA</sequence>
<dbReference type="Proteomes" id="UP000604737">
    <property type="component" value="Unassembled WGS sequence"/>
</dbReference>
<proteinExistence type="predicted"/>